<evidence type="ECO:0000256" key="11">
    <source>
        <dbReference type="ARBA" id="ARBA00023136"/>
    </source>
</evidence>
<protein>
    <recommendedName>
        <fullName evidence="3">RING-type E3 ubiquitin transferase</fullName>
        <ecNumber evidence="3">2.3.2.27</ecNumber>
    </recommendedName>
</protein>
<evidence type="ECO:0000313" key="16">
    <source>
        <dbReference type="EMBL" id="GKZ25598.1"/>
    </source>
</evidence>
<reference evidence="16" key="1">
    <citation type="submission" date="2022-07" db="EMBL/GenBank/DDBJ databases">
        <title>Taxonomy of Aspergillus series Nigri: significant species reduction supported by multi-species coalescent approaches.</title>
        <authorList>
            <person name="Bian C."/>
            <person name="Kusuya Y."/>
            <person name="Sklenar F."/>
            <person name="D'hooge E."/>
            <person name="Yaguchi T."/>
            <person name="Takahashi H."/>
            <person name="Hubka V."/>
        </authorList>
    </citation>
    <scope>NUCLEOTIDE SEQUENCE</scope>
    <source>
        <strain evidence="16">CBS 733.88</strain>
    </source>
</reference>
<dbReference type="InterPro" id="IPR013083">
    <property type="entry name" value="Znf_RING/FYVE/PHD"/>
</dbReference>
<dbReference type="CDD" id="cd16454">
    <property type="entry name" value="RING-H2_PA-TM-RING"/>
    <property type="match status" value="1"/>
</dbReference>
<dbReference type="PANTHER" id="PTHR45977">
    <property type="entry name" value="TARGET OF ERK KINASE MPK-1"/>
    <property type="match status" value="1"/>
</dbReference>
<keyword evidence="9" id="KW-0862">Zinc</keyword>
<evidence type="ECO:0000256" key="4">
    <source>
        <dbReference type="ARBA" id="ARBA00022679"/>
    </source>
</evidence>
<keyword evidence="6" id="KW-0479">Metal-binding</keyword>
<dbReference type="GO" id="GO:0061630">
    <property type="term" value="F:ubiquitin protein ligase activity"/>
    <property type="evidence" value="ECO:0007669"/>
    <property type="project" value="UniProtKB-EC"/>
</dbReference>
<evidence type="ECO:0000256" key="13">
    <source>
        <dbReference type="SAM" id="MobiDB-lite"/>
    </source>
</evidence>
<dbReference type="EC" id="2.3.2.27" evidence="3"/>
<feature type="compositionally biased region" description="Polar residues" evidence="13">
    <location>
        <begin position="95"/>
        <end position="125"/>
    </location>
</feature>
<keyword evidence="11 14" id="KW-0472">Membrane</keyword>
<keyword evidence="4" id="KW-0808">Transferase</keyword>
<evidence type="ECO:0000256" key="9">
    <source>
        <dbReference type="ARBA" id="ARBA00022833"/>
    </source>
</evidence>
<evidence type="ECO:0000256" key="3">
    <source>
        <dbReference type="ARBA" id="ARBA00012483"/>
    </source>
</evidence>
<evidence type="ECO:0000259" key="15">
    <source>
        <dbReference type="PROSITE" id="PS50089"/>
    </source>
</evidence>
<feature type="domain" description="RING-type" evidence="15">
    <location>
        <begin position="158"/>
        <end position="200"/>
    </location>
</feature>
<dbReference type="SMART" id="SM00184">
    <property type="entry name" value="RING"/>
    <property type="match status" value="1"/>
</dbReference>
<dbReference type="Pfam" id="PF13639">
    <property type="entry name" value="zf-RING_2"/>
    <property type="match status" value="1"/>
</dbReference>
<dbReference type="PANTHER" id="PTHR45977:SF4">
    <property type="entry name" value="RING-TYPE DOMAIN-CONTAINING PROTEIN"/>
    <property type="match status" value="1"/>
</dbReference>
<accession>A0A9W5YZK3</accession>
<evidence type="ECO:0000256" key="6">
    <source>
        <dbReference type="ARBA" id="ARBA00022723"/>
    </source>
</evidence>
<dbReference type="PROSITE" id="PS50089">
    <property type="entry name" value="ZF_RING_2"/>
    <property type="match status" value="1"/>
</dbReference>
<evidence type="ECO:0000256" key="10">
    <source>
        <dbReference type="ARBA" id="ARBA00022989"/>
    </source>
</evidence>
<evidence type="ECO:0000313" key="17">
    <source>
        <dbReference type="Proteomes" id="UP001143548"/>
    </source>
</evidence>
<feature type="region of interest" description="Disordered" evidence="13">
    <location>
        <begin position="83"/>
        <end position="125"/>
    </location>
</feature>
<keyword evidence="8" id="KW-0833">Ubl conjugation pathway</keyword>
<sequence>MVDISSVALVGYLAPVLVTFLLFITWLIIGTRRRRRRRRRHPYGPRYPYSDAEMAARGHHTRIIISQQLIEEMYPQARYKDWLSEKQQQQQHQHVSSGGISQVKSAGDNSPGESSPNNTNTNINDSIQARDKDMEDMNTDIGTDADADAASRDNHRICAICMDQFADDDEIRALPCGHIFHTACLDPWVTKRNAFCPLCKMSLSGVKEGGESGENRRSWVWRRASQRLSARVVVSVPEAAVIRGSF</sequence>
<comment type="caution">
    <text evidence="16">The sequence shown here is derived from an EMBL/GenBank/DDBJ whole genome shotgun (WGS) entry which is preliminary data.</text>
</comment>
<dbReference type="GO" id="GO:0006511">
    <property type="term" value="P:ubiquitin-dependent protein catabolic process"/>
    <property type="evidence" value="ECO:0007669"/>
    <property type="project" value="TreeGrafter"/>
</dbReference>
<organism evidence="16 17">
    <name type="scientific">Aspergillus brasiliensis</name>
    <dbReference type="NCBI Taxonomy" id="319629"/>
    <lineage>
        <taxon>Eukaryota</taxon>
        <taxon>Fungi</taxon>
        <taxon>Dikarya</taxon>
        <taxon>Ascomycota</taxon>
        <taxon>Pezizomycotina</taxon>
        <taxon>Eurotiomycetes</taxon>
        <taxon>Eurotiomycetidae</taxon>
        <taxon>Eurotiales</taxon>
        <taxon>Aspergillaceae</taxon>
        <taxon>Aspergillus</taxon>
        <taxon>Aspergillus subgen. Circumdati</taxon>
    </lineage>
</organism>
<evidence type="ECO:0000256" key="2">
    <source>
        <dbReference type="ARBA" id="ARBA00004141"/>
    </source>
</evidence>
<dbReference type="GO" id="GO:0016567">
    <property type="term" value="P:protein ubiquitination"/>
    <property type="evidence" value="ECO:0007669"/>
    <property type="project" value="TreeGrafter"/>
</dbReference>
<dbReference type="InterPro" id="IPR001841">
    <property type="entry name" value="Znf_RING"/>
</dbReference>
<dbReference type="EMBL" id="BROQ01000116">
    <property type="protein sequence ID" value="GKZ25598.1"/>
    <property type="molecule type" value="Genomic_DNA"/>
</dbReference>
<dbReference type="InterPro" id="IPR011016">
    <property type="entry name" value="Znf_RING-CH"/>
</dbReference>
<comment type="catalytic activity">
    <reaction evidence="1">
        <text>S-ubiquitinyl-[E2 ubiquitin-conjugating enzyme]-L-cysteine + [acceptor protein]-L-lysine = [E2 ubiquitin-conjugating enzyme]-L-cysteine + N(6)-ubiquitinyl-[acceptor protein]-L-lysine.</text>
        <dbReference type="EC" id="2.3.2.27"/>
    </reaction>
</comment>
<gene>
    <name evidence="16" type="ORF">AbraCBS73388_001241</name>
</gene>
<dbReference type="GO" id="GO:0016020">
    <property type="term" value="C:membrane"/>
    <property type="evidence" value="ECO:0007669"/>
    <property type="project" value="UniProtKB-SubCell"/>
</dbReference>
<dbReference type="SUPFAM" id="SSF57850">
    <property type="entry name" value="RING/U-box"/>
    <property type="match status" value="1"/>
</dbReference>
<keyword evidence="10 14" id="KW-1133">Transmembrane helix</keyword>
<keyword evidence="5 14" id="KW-0812">Transmembrane</keyword>
<dbReference type="GO" id="GO:0008270">
    <property type="term" value="F:zinc ion binding"/>
    <property type="evidence" value="ECO:0007669"/>
    <property type="project" value="UniProtKB-KW"/>
</dbReference>
<dbReference type="Gene3D" id="3.30.40.10">
    <property type="entry name" value="Zinc/RING finger domain, C3HC4 (zinc finger)"/>
    <property type="match status" value="1"/>
</dbReference>
<evidence type="ECO:0000256" key="5">
    <source>
        <dbReference type="ARBA" id="ARBA00022692"/>
    </source>
</evidence>
<comment type="subcellular location">
    <subcellularLocation>
        <location evidence="2">Membrane</location>
        <topology evidence="2">Multi-pass membrane protein</topology>
    </subcellularLocation>
</comment>
<evidence type="ECO:0000256" key="14">
    <source>
        <dbReference type="SAM" id="Phobius"/>
    </source>
</evidence>
<evidence type="ECO:0000256" key="1">
    <source>
        <dbReference type="ARBA" id="ARBA00000900"/>
    </source>
</evidence>
<name>A0A9W5YZK3_9EURO</name>
<feature type="transmembrane region" description="Helical" evidence="14">
    <location>
        <begin position="6"/>
        <end position="29"/>
    </location>
</feature>
<evidence type="ECO:0000256" key="8">
    <source>
        <dbReference type="ARBA" id="ARBA00022786"/>
    </source>
</evidence>
<evidence type="ECO:0000256" key="12">
    <source>
        <dbReference type="PROSITE-ProRule" id="PRU00175"/>
    </source>
</evidence>
<dbReference type="SMART" id="SM00744">
    <property type="entry name" value="RINGv"/>
    <property type="match status" value="1"/>
</dbReference>
<evidence type="ECO:0000256" key="7">
    <source>
        <dbReference type="ARBA" id="ARBA00022771"/>
    </source>
</evidence>
<proteinExistence type="predicted"/>
<dbReference type="Proteomes" id="UP001143548">
    <property type="component" value="Unassembled WGS sequence"/>
</dbReference>
<keyword evidence="7 12" id="KW-0863">Zinc-finger</keyword>
<dbReference type="AlphaFoldDB" id="A0A9W5YZK3"/>